<dbReference type="AlphaFoldDB" id="A0A238JL51"/>
<accession>A0A238JL51</accession>
<name>A0A238JL51_9RHOB</name>
<dbReference type="PANTHER" id="PTHR47328:SF1">
    <property type="entry name" value="RUTC FAMILY PROTEIN YOAB"/>
    <property type="match status" value="1"/>
</dbReference>
<evidence type="ECO:0000313" key="2">
    <source>
        <dbReference type="Proteomes" id="UP000203464"/>
    </source>
</evidence>
<dbReference type="Pfam" id="PF01042">
    <property type="entry name" value="Ribonuc_L-PSP"/>
    <property type="match status" value="1"/>
</dbReference>
<dbReference type="EMBL" id="FXYD01000001">
    <property type="protein sequence ID" value="SMX31400.1"/>
    <property type="molecule type" value="Genomic_DNA"/>
</dbReference>
<gene>
    <name evidence="1" type="ORF">OCA8868_00342</name>
</gene>
<organism evidence="1 2">
    <name type="scientific">Octadecabacter ascidiaceicola</name>
    <dbReference type="NCBI Taxonomy" id="1655543"/>
    <lineage>
        <taxon>Bacteria</taxon>
        <taxon>Pseudomonadati</taxon>
        <taxon>Pseudomonadota</taxon>
        <taxon>Alphaproteobacteria</taxon>
        <taxon>Rhodobacterales</taxon>
        <taxon>Roseobacteraceae</taxon>
        <taxon>Octadecabacter</taxon>
    </lineage>
</organism>
<dbReference type="CDD" id="cd06150">
    <property type="entry name" value="YjgF_YER057c_UK114_like_2"/>
    <property type="match status" value="1"/>
</dbReference>
<proteinExistence type="predicted"/>
<keyword evidence="2" id="KW-1185">Reference proteome</keyword>
<dbReference type="InterPro" id="IPR035709">
    <property type="entry name" value="YoaB-like"/>
</dbReference>
<dbReference type="RefSeq" id="WP_093994818.1">
    <property type="nucleotide sequence ID" value="NZ_FXYD01000001.1"/>
</dbReference>
<dbReference type="InterPro" id="IPR035959">
    <property type="entry name" value="RutC-like_sf"/>
</dbReference>
<sequence>MSDIIRIESGARMSQVVITGGIAYLAGQVGAEGGTVTEQTTAILDQIDVLLEKAGTDKTKLITAQIWCADMSTDFADMNAVWDAWVAPGCAPARWTGEAKLATTGFKVEVIVTAAV</sequence>
<reference evidence="2" key="1">
    <citation type="submission" date="2017-05" db="EMBL/GenBank/DDBJ databases">
        <authorList>
            <person name="Rodrigo-Torres L."/>
            <person name="Arahal R. D."/>
            <person name="Lucena T."/>
        </authorList>
    </citation>
    <scope>NUCLEOTIDE SEQUENCE [LARGE SCALE GENOMIC DNA]</scope>
    <source>
        <strain evidence="2">CECT 8868</strain>
    </source>
</reference>
<dbReference type="PANTHER" id="PTHR47328">
    <property type="match status" value="1"/>
</dbReference>
<dbReference type="SUPFAM" id="SSF55298">
    <property type="entry name" value="YjgF-like"/>
    <property type="match status" value="1"/>
</dbReference>
<dbReference type="Gene3D" id="3.30.1330.40">
    <property type="entry name" value="RutC-like"/>
    <property type="match status" value="1"/>
</dbReference>
<evidence type="ECO:0000313" key="1">
    <source>
        <dbReference type="EMBL" id="SMX31400.1"/>
    </source>
</evidence>
<dbReference type="InterPro" id="IPR006175">
    <property type="entry name" value="YjgF/YER057c/UK114"/>
</dbReference>
<dbReference type="OrthoDB" id="9803101at2"/>
<dbReference type="Proteomes" id="UP000203464">
    <property type="component" value="Unassembled WGS sequence"/>
</dbReference>
<protein>
    <submittedName>
        <fullName evidence="1">Endoribonuclease L-PSP</fullName>
    </submittedName>
</protein>